<comment type="caution">
    <text evidence="3">The sequence shown here is derived from an EMBL/GenBank/DDBJ whole genome shotgun (WGS) entry which is preliminary data.</text>
</comment>
<evidence type="ECO:0000256" key="1">
    <source>
        <dbReference type="SAM" id="Phobius"/>
    </source>
</evidence>
<dbReference type="PANTHER" id="PTHR39430">
    <property type="entry name" value="MEMBRANE-ASSOCIATED PROTEASE-RELATED"/>
    <property type="match status" value="1"/>
</dbReference>
<feature type="transmembrane region" description="Helical" evidence="1">
    <location>
        <begin position="73"/>
        <end position="93"/>
    </location>
</feature>
<protein>
    <submittedName>
        <fullName evidence="3">Type II CAAX endopeptidase family protein</fullName>
    </submittedName>
</protein>
<gene>
    <name evidence="3" type="ORF">RM573_14410</name>
</gene>
<sequence>MQMTEVLLIGAIALLVVLNLLDKSKENVRTDKTSLARVYYETIALLWFPVVFLVIHLYFTATPLESIGISWNYHWQIMTGLGLLSLLIVYFIYDLKLLVNDQDKQQKLAEQMASFAWFMPKTKPQMLIFTLGLSVSAGICEELIFRGYILNALSQHLGVILSVILSSALFGLCHFYQGVFHVFRTFIIGIVFCLIYLGCETIIIPIILHIVLDVYGGISSYIVRDFVKETS</sequence>
<feature type="transmembrane region" description="Helical" evidence="1">
    <location>
        <begin position="126"/>
        <end position="145"/>
    </location>
</feature>
<dbReference type="InterPro" id="IPR003675">
    <property type="entry name" value="Rce1/LyrA-like_dom"/>
</dbReference>
<keyword evidence="4" id="KW-1185">Reference proteome</keyword>
<dbReference type="Proteomes" id="UP001266357">
    <property type="component" value="Unassembled WGS sequence"/>
</dbReference>
<organism evidence="3 4">
    <name type="scientific">Thalassotalea castellviae</name>
    <dbReference type="NCBI Taxonomy" id="3075612"/>
    <lineage>
        <taxon>Bacteria</taxon>
        <taxon>Pseudomonadati</taxon>
        <taxon>Pseudomonadota</taxon>
        <taxon>Gammaproteobacteria</taxon>
        <taxon>Alteromonadales</taxon>
        <taxon>Colwelliaceae</taxon>
        <taxon>Thalassotalea</taxon>
    </lineage>
</organism>
<keyword evidence="1" id="KW-1133">Transmembrane helix</keyword>
<feature type="transmembrane region" description="Helical" evidence="1">
    <location>
        <begin position="157"/>
        <end position="180"/>
    </location>
</feature>
<proteinExistence type="predicted"/>
<reference evidence="3 4" key="1">
    <citation type="submission" date="2023-09" db="EMBL/GenBank/DDBJ databases">
        <authorList>
            <person name="Rey-Velasco X."/>
        </authorList>
    </citation>
    <scope>NUCLEOTIDE SEQUENCE [LARGE SCALE GENOMIC DNA]</scope>
    <source>
        <strain evidence="3 4">W431</strain>
    </source>
</reference>
<evidence type="ECO:0000259" key="2">
    <source>
        <dbReference type="Pfam" id="PF02517"/>
    </source>
</evidence>
<keyword evidence="1" id="KW-0812">Transmembrane</keyword>
<name>A0ABU3A3P1_9GAMM</name>
<evidence type="ECO:0000313" key="3">
    <source>
        <dbReference type="EMBL" id="MDT0604795.1"/>
    </source>
</evidence>
<accession>A0ABU3A3P1</accession>
<dbReference type="RefSeq" id="WP_311583560.1">
    <property type="nucleotide sequence ID" value="NZ_JAVRIF010000009.1"/>
</dbReference>
<feature type="transmembrane region" description="Helical" evidence="1">
    <location>
        <begin position="186"/>
        <end position="212"/>
    </location>
</feature>
<keyword evidence="1" id="KW-0472">Membrane</keyword>
<evidence type="ECO:0000313" key="4">
    <source>
        <dbReference type="Proteomes" id="UP001266357"/>
    </source>
</evidence>
<dbReference type="EMBL" id="JAVRIF010000009">
    <property type="protein sequence ID" value="MDT0604795.1"/>
    <property type="molecule type" value="Genomic_DNA"/>
</dbReference>
<feature type="transmembrane region" description="Helical" evidence="1">
    <location>
        <begin position="39"/>
        <end position="61"/>
    </location>
</feature>
<feature type="domain" description="CAAX prenyl protease 2/Lysostaphin resistance protein A-like" evidence="2">
    <location>
        <begin position="125"/>
        <end position="214"/>
    </location>
</feature>
<dbReference type="Pfam" id="PF02517">
    <property type="entry name" value="Rce1-like"/>
    <property type="match status" value="1"/>
</dbReference>
<dbReference type="PANTHER" id="PTHR39430:SF1">
    <property type="entry name" value="PROTEASE"/>
    <property type="match status" value="1"/>
</dbReference>